<dbReference type="Proteomes" id="UP001217918">
    <property type="component" value="Unassembled WGS sequence"/>
</dbReference>
<proteinExistence type="predicted"/>
<organism evidence="1 2">
    <name type="scientific">Phyllachora maydis</name>
    <dbReference type="NCBI Taxonomy" id="1825666"/>
    <lineage>
        <taxon>Eukaryota</taxon>
        <taxon>Fungi</taxon>
        <taxon>Dikarya</taxon>
        <taxon>Ascomycota</taxon>
        <taxon>Pezizomycotina</taxon>
        <taxon>Sordariomycetes</taxon>
        <taxon>Sordariomycetidae</taxon>
        <taxon>Phyllachorales</taxon>
        <taxon>Phyllachoraceae</taxon>
        <taxon>Phyllachora</taxon>
    </lineage>
</organism>
<protein>
    <submittedName>
        <fullName evidence="1">Uncharacterized protein</fullName>
    </submittedName>
</protein>
<dbReference type="AlphaFoldDB" id="A0AAD9HX32"/>
<sequence>MCLRKVPGYMAELERQELAEAEENGTKTLDGSTASFDVYSELESLGAAAGWKHLRVVARAHGLRILADAVAEGLLGPPFAARLLQLAARHMPLAECEVLLDAHVVRAYPPPAGVHDSIRHTPALAPLRVLYADPRRGTMSPMGWRKMAQLLDRRLLPAAWIVTPDFQHAWRAAIKSVFEDARAEPTLEFLVTASATMSMLSFIAHCYGCGVPEAPYHTHLLPLCDALGNLQLPGDPLKSVRTDAAFRLAEQTQDLRDLAFAESLVARGAELTSSTGCGRQPRRTPRKSAAFCGFRWDEDISEWVTATPAPAALGRRSRVQPRLAAMTSQKGVRSPWSVRYLERSDHTLPCAHAPRLASNGAE</sequence>
<reference evidence="1" key="1">
    <citation type="journal article" date="2023" name="Mol. Plant Microbe Interact.">
        <title>Elucidating the Obligate Nature and Biological Capacity of an Invasive Fungal Corn Pathogen.</title>
        <authorList>
            <person name="MacCready J.S."/>
            <person name="Roggenkamp E.M."/>
            <person name="Gdanetz K."/>
            <person name="Chilvers M.I."/>
        </authorList>
    </citation>
    <scope>NUCLEOTIDE SEQUENCE</scope>
    <source>
        <strain evidence="1">PM02</strain>
    </source>
</reference>
<keyword evidence="2" id="KW-1185">Reference proteome</keyword>
<evidence type="ECO:0000313" key="2">
    <source>
        <dbReference type="Proteomes" id="UP001217918"/>
    </source>
</evidence>
<evidence type="ECO:0000313" key="1">
    <source>
        <dbReference type="EMBL" id="KAK2066564.1"/>
    </source>
</evidence>
<gene>
    <name evidence="1" type="ORF">P8C59_000370</name>
</gene>
<accession>A0AAD9HX32</accession>
<name>A0AAD9HX32_9PEZI</name>
<dbReference type="EMBL" id="JAQQPM010000001">
    <property type="protein sequence ID" value="KAK2066564.1"/>
    <property type="molecule type" value="Genomic_DNA"/>
</dbReference>
<comment type="caution">
    <text evidence="1">The sequence shown here is derived from an EMBL/GenBank/DDBJ whole genome shotgun (WGS) entry which is preliminary data.</text>
</comment>